<accession>C6LHW4</accession>
<dbReference type="InterPro" id="IPR023296">
    <property type="entry name" value="Glyco_hydro_beta-prop_sf"/>
</dbReference>
<proteinExistence type="inferred from homology"/>
<evidence type="ECO:0000313" key="6">
    <source>
        <dbReference type="Proteomes" id="UP000005561"/>
    </source>
</evidence>
<evidence type="ECO:0000256" key="3">
    <source>
        <dbReference type="ARBA" id="ARBA00023295"/>
    </source>
</evidence>
<protein>
    <recommendedName>
        <fullName evidence="7">Glycosyl hydrolase, family 43</fullName>
    </recommendedName>
</protein>
<comment type="similarity">
    <text evidence="1 4">Belongs to the glycosyl hydrolase 43 family.</text>
</comment>
<dbReference type="EMBL" id="ACCL02000015">
    <property type="protein sequence ID" value="EET59854.1"/>
    <property type="molecule type" value="Genomic_DNA"/>
</dbReference>
<evidence type="ECO:0000313" key="5">
    <source>
        <dbReference type="EMBL" id="EET59854.1"/>
    </source>
</evidence>
<dbReference type="InterPro" id="IPR006710">
    <property type="entry name" value="Glyco_hydro_43"/>
</dbReference>
<dbReference type="GO" id="GO:0005975">
    <property type="term" value="P:carbohydrate metabolic process"/>
    <property type="evidence" value="ECO:0007669"/>
    <property type="project" value="InterPro"/>
</dbReference>
<evidence type="ECO:0000256" key="4">
    <source>
        <dbReference type="RuleBase" id="RU361187"/>
    </source>
</evidence>
<dbReference type="CDD" id="cd18826">
    <property type="entry name" value="GH43_CtGH43-like"/>
    <property type="match status" value="1"/>
</dbReference>
<dbReference type="AlphaFoldDB" id="C6LHW4"/>
<comment type="caution">
    <text evidence="5">The sequence shown here is derived from an EMBL/GenBank/DDBJ whole genome shotgun (WGS) entry which is preliminary data.</text>
</comment>
<sequence>MKTYDCIRPGRVWLDTAGKPIQAHGFSVFYNEEKKLYYWYGENKERTKKGGTIWHWGVRLYTSLDLYNWTDRGLIIPPEPEDLSSPLHPTYCMDRPHILYCKSTGKYIAWLKIMAGGEHADCQFMSVLQADEFEGPYTFVHKIYKPLQMDTGDFALHVDKETGRGYIFFERPHFQLICASLTEDFTGVTGEYSVHYDGLLPPYTREAPVFFERNGKKYLFTSGTSGYFPNASRVCVFDDYHGEYKDLGDPCIGDKSHTTFNSQITSVLKIPGKELYVACADRWKPGWLVPKMSKQIISGMERHFMDYRPDESPRTAQPLPEVETRHKDNTWKSRYVWLPVEWQGEKPVIRWHEKWRL</sequence>
<evidence type="ECO:0008006" key="7">
    <source>
        <dbReference type="Google" id="ProtNLM"/>
    </source>
</evidence>
<dbReference type="PANTHER" id="PTHR22925:SF3">
    <property type="entry name" value="GLYCOSYL HYDROLASE FAMILY PROTEIN 43"/>
    <property type="match status" value="1"/>
</dbReference>
<evidence type="ECO:0000256" key="2">
    <source>
        <dbReference type="ARBA" id="ARBA00022801"/>
    </source>
</evidence>
<reference evidence="5" key="1">
    <citation type="submission" date="2009-07" db="EMBL/GenBank/DDBJ databases">
        <authorList>
            <person name="Weinstock G."/>
            <person name="Sodergren E."/>
            <person name="Clifton S."/>
            <person name="Fulton L."/>
            <person name="Fulton B."/>
            <person name="Courtney L."/>
            <person name="Fronick C."/>
            <person name="Harrison M."/>
            <person name="Strong C."/>
            <person name="Farmer C."/>
            <person name="Delahaunty K."/>
            <person name="Markovic C."/>
            <person name="Hall O."/>
            <person name="Minx P."/>
            <person name="Tomlinson C."/>
            <person name="Mitreva M."/>
            <person name="Nelson J."/>
            <person name="Hou S."/>
            <person name="Wollam A."/>
            <person name="Pepin K.H."/>
            <person name="Johnson M."/>
            <person name="Bhonagiri V."/>
            <person name="Nash W.E."/>
            <person name="Warren W."/>
            <person name="Chinwalla A."/>
            <person name="Mardis E.R."/>
            <person name="Wilson R.K."/>
        </authorList>
    </citation>
    <scope>NUCLEOTIDE SEQUENCE [LARGE SCALE GENOMIC DNA]</scope>
    <source>
        <strain evidence="5">DSM 14469</strain>
    </source>
</reference>
<dbReference type="OrthoDB" id="9806701at2"/>
<dbReference type="Gene3D" id="2.115.10.20">
    <property type="entry name" value="Glycosyl hydrolase domain, family 43"/>
    <property type="match status" value="1"/>
</dbReference>
<organism evidence="5 6">
    <name type="scientific">Marvinbryantia formatexigens DSM 14469</name>
    <dbReference type="NCBI Taxonomy" id="478749"/>
    <lineage>
        <taxon>Bacteria</taxon>
        <taxon>Bacillati</taxon>
        <taxon>Bacillota</taxon>
        <taxon>Clostridia</taxon>
        <taxon>Lachnospirales</taxon>
        <taxon>Lachnospiraceae</taxon>
        <taxon>Marvinbryantia</taxon>
    </lineage>
</organism>
<dbReference type="RefSeq" id="WP_006863012.1">
    <property type="nucleotide sequence ID" value="NZ_ACCL02000015.1"/>
</dbReference>
<dbReference type="GO" id="GO:0004553">
    <property type="term" value="F:hydrolase activity, hydrolyzing O-glycosyl compounds"/>
    <property type="evidence" value="ECO:0007669"/>
    <property type="project" value="InterPro"/>
</dbReference>
<dbReference type="eggNOG" id="COG3507">
    <property type="taxonomic scope" value="Bacteria"/>
</dbReference>
<keyword evidence="3 4" id="KW-0326">Glycosidase</keyword>
<evidence type="ECO:0000256" key="1">
    <source>
        <dbReference type="ARBA" id="ARBA00009865"/>
    </source>
</evidence>
<gene>
    <name evidence="5" type="ORF">BRYFOR_08228</name>
</gene>
<dbReference type="SUPFAM" id="SSF75005">
    <property type="entry name" value="Arabinanase/levansucrase/invertase"/>
    <property type="match status" value="1"/>
</dbReference>
<dbReference type="PANTHER" id="PTHR22925">
    <property type="entry name" value="GLYCOSYL HYDROLASE 43 FAMILY MEMBER"/>
    <property type="match status" value="1"/>
</dbReference>
<keyword evidence="2 4" id="KW-0378">Hydrolase</keyword>
<dbReference type="Proteomes" id="UP000005561">
    <property type="component" value="Unassembled WGS sequence"/>
</dbReference>
<name>C6LHW4_9FIRM</name>
<keyword evidence="6" id="KW-1185">Reference proteome</keyword>
<dbReference type="Pfam" id="PF04616">
    <property type="entry name" value="Glyco_hydro_43"/>
    <property type="match status" value="1"/>
</dbReference>
<dbReference type="STRING" id="168384.SAMN05660368_03844"/>